<dbReference type="GO" id="GO:0016747">
    <property type="term" value="F:acyltransferase activity, transferring groups other than amino-acyl groups"/>
    <property type="evidence" value="ECO:0007669"/>
    <property type="project" value="InterPro"/>
</dbReference>
<evidence type="ECO:0000313" key="4">
    <source>
        <dbReference type="EMBL" id="MCC3297581.1"/>
    </source>
</evidence>
<dbReference type="PANTHER" id="PTHR43072:SF23">
    <property type="entry name" value="UPF0039 PROTEIN C11D3.02C"/>
    <property type="match status" value="1"/>
</dbReference>
<dbReference type="Gene3D" id="3.40.630.30">
    <property type="match status" value="1"/>
</dbReference>
<dbReference type="PROSITE" id="PS51186">
    <property type="entry name" value="GNAT"/>
    <property type="match status" value="1"/>
</dbReference>
<feature type="domain" description="N-acetyltransferase" evidence="3">
    <location>
        <begin position="5"/>
        <end position="166"/>
    </location>
</feature>
<organism evidence="4 5">
    <name type="scientific">Arthrobacter caoxuetaonis</name>
    <dbReference type="NCBI Taxonomy" id="2886935"/>
    <lineage>
        <taxon>Bacteria</taxon>
        <taxon>Bacillati</taxon>
        <taxon>Actinomycetota</taxon>
        <taxon>Actinomycetes</taxon>
        <taxon>Micrococcales</taxon>
        <taxon>Micrococcaceae</taxon>
        <taxon>Arthrobacter</taxon>
    </lineage>
</organism>
<sequence>MASTLLTRDATPADAAACAALYAPYVLQTAVSFETEPPAAEEMARRIAAAQERYAWLVGEHDGAVAGYAYAGSWRSRAAYARTAETSIYVAQSATGTGVGSALYRALLERLGKLGLRTVVAGMTLPNPASEALHTALGFMPVGVFRRVGWKHGAWHDVSWMQLDLSAASGGTT</sequence>
<evidence type="ECO:0000313" key="5">
    <source>
        <dbReference type="Proteomes" id="UP001139158"/>
    </source>
</evidence>
<dbReference type="RefSeq" id="WP_227895465.1">
    <property type="nucleotide sequence ID" value="NZ_CP099466.1"/>
</dbReference>
<evidence type="ECO:0000256" key="2">
    <source>
        <dbReference type="ARBA" id="ARBA00023315"/>
    </source>
</evidence>
<dbReference type="SUPFAM" id="SSF55729">
    <property type="entry name" value="Acyl-CoA N-acyltransferases (Nat)"/>
    <property type="match status" value="1"/>
</dbReference>
<dbReference type="InterPro" id="IPR016181">
    <property type="entry name" value="Acyl_CoA_acyltransferase"/>
</dbReference>
<dbReference type="PANTHER" id="PTHR43072">
    <property type="entry name" value="N-ACETYLTRANSFERASE"/>
    <property type="match status" value="1"/>
</dbReference>
<evidence type="ECO:0000259" key="3">
    <source>
        <dbReference type="PROSITE" id="PS51186"/>
    </source>
</evidence>
<dbReference type="Proteomes" id="UP001139158">
    <property type="component" value="Unassembled WGS sequence"/>
</dbReference>
<keyword evidence="1" id="KW-0808">Transferase</keyword>
<proteinExistence type="predicted"/>
<comment type="caution">
    <text evidence="4">The sequence shown here is derived from an EMBL/GenBank/DDBJ whole genome shotgun (WGS) entry which is preliminary data.</text>
</comment>
<name>A0A9X1SCC7_9MICC</name>
<protein>
    <submittedName>
        <fullName evidence="4">N-acetyltransferase family protein</fullName>
    </submittedName>
</protein>
<dbReference type="EMBL" id="JAJFZV010000005">
    <property type="protein sequence ID" value="MCC3297581.1"/>
    <property type="molecule type" value="Genomic_DNA"/>
</dbReference>
<keyword evidence="5" id="KW-1185">Reference proteome</keyword>
<reference evidence="4" key="1">
    <citation type="submission" date="2021-10" db="EMBL/GenBank/DDBJ databases">
        <title>Novel species in genus Arthrobacter.</title>
        <authorList>
            <person name="Liu Y."/>
        </authorList>
    </citation>
    <scope>NUCLEOTIDE SEQUENCE</scope>
    <source>
        <strain evidence="4">Zg-Y453</strain>
    </source>
</reference>
<gene>
    <name evidence="4" type="ORF">LJ757_07140</name>
</gene>
<dbReference type="CDD" id="cd04301">
    <property type="entry name" value="NAT_SF"/>
    <property type="match status" value="1"/>
</dbReference>
<evidence type="ECO:0000256" key="1">
    <source>
        <dbReference type="ARBA" id="ARBA00022679"/>
    </source>
</evidence>
<dbReference type="InterPro" id="IPR000182">
    <property type="entry name" value="GNAT_dom"/>
</dbReference>
<dbReference type="Pfam" id="PF13420">
    <property type="entry name" value="Acetyltransf_4"/>
    <property type="match status" value="1"/>
</dbReference>
<keyword evidence="2" id="KW-0012">Acyltransferase</keyword>
<accession>A0A9X1SCC7</accession>
<dbReference type="AlphaFoldDB" id="A0A9X1SCC7"/>